<feature type="domain" description="DUF6535" evidence="2">
    <location>
        <begin position="34"/>
        <end position="219"/>
    </location>
</feature>
<keyword evidence="1" id="KW-0472">Membrane</keyword>
<accession>A0AAD6U686</accession>
<reference evidence="3" key="1">
    <citation type="submission" date="2023-03" db="EMBL/GenBank/DDBJ databases">
        <title>Massive genome expansion in bonnet fungi (Mycena s.s.) driven by repeated elements and novel gene families across ecological guilds.</title>
        <authorList>
            <consortium name="Lawrence Berkeley National Laboratory"/>
            <person name="Harder C.B."/>
            <person name="Miyauchi S."/>
            <person name="Viragh M."/>
            <person name="Kuo A."/>
            <person name="Thoen E."/>
            <person name="Andreopoulos B."/>
            <person name="Lu D."/>
            <person name="Skrede I."/>
            <person name="Drula E."/>
            <person name="Henrissat B."/>
            <person name="Morin E."/>
            <person name="Kohler A."/>
            <person name="Barry K."/>
            <person name="LaButti K."/>
            <person name="Morin E."/>
            <person name="Salamov A."/>
            <person name="Lipzen A."/>
            <person name="Mereny Z."/>
            <person name="Hegedus B."/>
            <person name="Baldrian P."/>
            <person name="Stursova M."/>
            <person name="Weitz H."/>
            <person name="Taylor A."/>
            <person name="Grigoriev I.V."/>
            <person name="Nagy L.G."/>
            <person name="Martin F."/>
            <person name="Kauserud H."/>
        </authorList>
    </citation>
    <scope>NUCLEOTIDE SEQUENCE</scope>
    <source>
        <strain evidence="3">CBHHK173m</strain>
    </source>
</reference>
<feature type="transmembrane region" description="Helical" evidence="1">
    <location>
        <begin position="226"/>
        <end position="245"/>
    </location>
</feature>
<evidence type="ECO:0000313" key="3">
    <source>
        <dbReference type="EMBL" id="KAJ7088502.1"/>
    </source>
</evidence>
<comment type="caution">
    <text evidence="3">The sequence shown here is derived from an EMBL/GenBank/DDBJ whole genome shotgun (WGS) entry which is preliminary data.</text>
</comment>
<evidence type="ECO:0000259" key="2">
    <source>
        <dbReference type="Pfam" id="PF20153"/>
    </source>
</evidence>
<dbReference type="Proteomes" id="UP001222325">
    <property type="component" value="Unassembled WGS sequence"/>
</dbReference>
<evidence type="ECO:0000313" key="4">
    <source>
        <dbReference type="Proteomes" id="UP001222325"/>
    </source>
</evidence>
<keyword evidence="1" id="KW-1133">Transmembrane helix</keyword>
<dbReference type="InterPro" id="IPR045338">
    <property type="entry name" value="DUF6535"/>
</dbReference>
<sequence length="246" mass="27511">MDPANQNVFPEQFLASHKIIYSKAESEQTSAKLWSIYIDEAQRYDTALVESWKADMEGMLIFVCTLYVPALTSGLFSASLTAFLIESYRTLQEDSGAMTVKLLSQLVTTATNTTMPSLSTTQNEVFQPALTSLICNALWFISLCLSITCALLATLVEQWAREFLHKTEKRPSPIRRARVFSFLYFGVHRFGMHGVVDLIPLLLHLSLILFLAGLIAFLCPINQIMVVLIGVLLGAFLMLYCVLTLL</sequence>
<dbReference type="AlphaFoldDB" id="A0AAD6U686"/>
<protein>
    <recommendedName>
        <fullName evidence="2">DUF6535 domain-containing protein</fullName>
    </recommendedName>
</protein>
<keyword evidence="1" id="KW-0812">Transmembrane</keyword>
<dbReference type="Pfam" id="PF20153">
    <property type="entry name" value="DUF6535"/>
    <property type="match status" value="1"/>
</dbReference>
<keyword evidence="4" id="KW-1185">Reference proteome</keyword>
<evidence type="ECO:0000256" key="1">
    <source>
        <dbReference type="SAM" id="Phobius"/>
    </source>
</evidence>
<name>A0AAD6U686_9AGAR</name>
<feature type="transmembrane region" description="Helical" evidence="1">
    <location>
        <begin position="60"/>
        <end position="85"/>
    </location>
</feature>
<feature type="transmembrane region" description="Helical" evidence="1">
    <location>
        <begin position="201"/>
        <end position="219"/>
    </location>
</feature>
<gene>
    <name evidence="3" type="ORF">B0H15DRAFT_780654</name>
</gene>
<feature type="non-terminal residue" evidence="3">
    <location>
        <position position="246"/>
    </location>
</feature>
<proteinExistence type="predicted"/>
<dbReference type="EMBL" id="JARJCN010000026">
    <property type="protein sequence ID" value="KAJ7088502.1"/>
    <property type="molecule type" value="Genomic_DNA"/>
</dbReference>
<feature type="transmembrane region" description="Helical" evidence="1">
    <location>
        <begin position="137"/>
        <end position="156"/>
    </location>
</feature>
<organism evidence="3 4">
    <name type="scientific">Mycena belliarum</name>
    <dbReference type="NCBI Taxonomy" id="1033014"/>
    <lineage>
        <taxon>Eukaryota</taxon>
        <taxon>Fungi</taxon>
        <taxon>Dikarya</taxon>
        <taxon>Basidiomycota</taxon>
        <taxon>Agaricomycotina</taxon>
        <taxon>Agaricomycetes</taxon>
        <taxon>Agaricomycetidae</taxon>
        <taxon>Agaricales</taxon>
        <taxon>Marasmiineae</taxon>
        <taxon>Mycenaceae</taxon>
        <taxon>Mycena</taxon>
    </lineage>
</organism>